<evidence type="ECO:0000313" key="1">
    <source>
        <dbReference type="EMBL" id="JAI08534.1"/>
    </source>
</evidence>
<reference evidence="1" key="1">
    <citation type="submission" date="2014-11" db="EMBL/GenBank/DDBJ databases">
        <authorList>
            <person name="Amaro Gonzalez C."/>
        </authorList>
    </citation>
    <scope>NUCLEOTIDE SEQUENCE</scope>
</reference>
<protein>
    <submittedName>
        <fullName evidence="1">Uncharacterized protein</fullName>
    </submittedName>
</protein>
<dbReference type="EMBL" id="GBXM01000044">
    <property type="protein sequence ID" value="JAI08534.1"/>
    <property type="molecule type" value="Transcribed_RNA"/>
</dbReference>
<sequence>MLIIETYHLASGKFHYSGTSGHVKDFNEQLNCDLTSSGQKLEHTMCFKGVPLNNVRSTIQGIKVAFDQEEER</sequence>
<proteinExistence type="predicted"/>
<reference evidence="1" key="2">
    <citation type="journal article" date="2015" name="Fish Shellfish Immunol.">
        <title>Early steps in the European eel (Anguilla anguilla)-Vibrio vulnificus interaction in the gills: Role of the RtxA13 toxin.</title>
        <authorList>
            <person name="Callol A."/>
            <person name="Pajuelo D."/>
            <person name="Ebbesson L."/>
            <person name="Teles M."/>
            <person name="MacKenzie S."/>
            <person name="Amaro C."/>
        </authorList>
    </citation>
    <scope>NUCLEOTIDE SEQUENCE</scope>
</reference>
<name>A0A0E9Y2T0_ANGAN</name>
<dbReference type="AlphaFoldDB" id="A0A0E9Y2T0"/>
<organism evidence="1">
    <name type="scientific">Anguilla anguilla</name>
    <name type="common">European freshwater eel</name>
    <name type="synonym">Muraena anguilla</name>
    <dbReference type="NCBI Taxonomy" id="7936"/>
    <lineage>
        <taxon>Eukaryota</taxon>
        <taxon>Metazoa</taxon>
        <taxon>Chordata</taxon>
        <taxon>Craniata</taxon>
        <taxon>Vertebrata</taxon>
        <taxon>Euteleostomi</taxon>
        <taxon>Actinopterygii</taxon>
        <taxon>Neopterygii</taxon>
        <taxon>Teleostei</taxon>
        <taxon>Anguilliformes</taxon>
        <taxon>Anguillidae</taxon>
        <taxon>Anguilla</taxon>
    </lineage>
</organism>
<accession>A0A0E9Y2T0</accession>